<reference evidence="1 2" key="1">
    <citation type="submission" date="2007-03" db="EMBL/GenBank/DDBJ databases">
        <authorList>
            <person name="Stal L."/>
            <person name="Ferriera S."/>
            <person name="Johnson J."/>
            <person name="Kravitz S."/>
            <person name="Beeson K."/>
            <person name="Sutton G."/>
            <person name="Rogers Y.-H."/>
            <person name="Friedman R."/>
            <person name="Frazier M."/>
            <person name="Venter J.C."/>
        </authorList>
    </citation>
    <scope>NUCLEOTIDE SEQUENCE [LARGE SCALE GENOMIC DNA]</scope>
    <source>
        <strain evidence="1 2">CCY0110</strain>
    </source>
</reference>
<name>A3IQI3_9CHRO</name>
<evidence type="ECO:0000313" key="2">
    <source>
        <dbReference type="Proteomes" id="UP000003781"/>
    </source>
</evidence>
<gene>
    <name evidence="1" type="ORF">CY0110_11562</name>
</gene>
<dbReference type="Pfam" id="PF11300">
    <property type="entry name" value="DUF3102"/>
    <property type="match status" value="1"/>
</dbReference>
<dbReference type="AlphaFoldDB" id="A3IQI3"/>
<dbReference type="Proteomes" id="UP000003781">
    <property type="component" value="Unassembled WGS sequence"/>
</dbReference>
<keyword evidence="2" id="KW-1185">Reference proteome</keyword>
<comment type="caution">
    <text evidence="1">The sequence shown here is derived from an EMBL/GenBank/DDBJ whole genome shotgun (WGS) entry which is preliminary data.</text>
</comment>
<proteinExistence type="predicted"/>
<dbReference type="eggNOG" id="ENOG5032VZ2">
    <property type="taxonomic scope" value="Bacteria"/>
</dbReference>
<dbReference type="RefSeq" id="WP_008275649.1">
    <property type="nucleotide sequence ID" value="NZ_AAXW01000015.1"/>
</dbReference>
<accession>A3IQI3</accession>
<protein>
    <recommendedName>
        <fullName evidence="3">DUF3102 domain-containing protein</fullName>
    </recommendedName>
</protein>
<dbReference type="InterPro" id="IPR021451">
    <property type="entry name" value="DUF3102"/>
</dbReference>
<dbReference type="EMBL" id="AAXW01000015">
    <property type="protein sequence ID" value="EAZ91258.1"/>
    <property type="molecule type" value="Genomic_DNA"/>
</dbReference>
<sequence>MTQNQVFSISNNSDIKDFNYQQLNPQVRHEIQELTLDIRNRLRRCAQDIYIIGDHLCKIKQQLKHGQFRTWLKAEFDWSVSAANKFMQVSQQFQLNDLETVEISPSALYILAAPSTPEEVRTQALEKAKQGKTITFSFAKQLLKKNKDEQLEPNINNQPKNNLITQEYQYNQKTYNQLLSDQSNVLNLVNKKTSELNLSVQIDSPSKFNDYLEEAWQKMLGAEQYLSLVLCQINSEDSNQSKTVMFQVFQQLSYGLADSLKRGGDFVGQYDDNKCIAVLLNTDPEGAQCVVDRFMKWFSAWQKAYMSLLNSTP</sequence>
<evidence type="ECO:0000313" key="1">
    <source>
        <dbReference type="EMBL" id="EAZ91258.1"/>
    </source>
</evidence>
<evidence type="ECO:0008006" key="3">
    <source>
        <dbReference type="Google" id="ProtNLM"/>
    </source>
</evidence>
<organism evidence="1 2">
    <name type="scientific">Crocosphaera chwakensis CCY0110</name>
    <dbReference type="NCBI Taxonomy" id="391612"/>
    <lineage>
        <taxon>Bacteria</taxon>
        <taxon>Bacillati</taxon>
        <taxon>Cyanobacteriota</taxon>
        <taxon>Cyanophyceae</taxon>
        <taxon>Oscillatoriophycideae</taxon>
        <taxon>Chroococcales</taxon>
        <taxon>Aphanothecaceae</taxon>
        <taxon>Crocosphaera</taxon>
        <taxon>Crocosphaera chwakensis</taxon>
    </lineage>
</organism>